<organism evidence="2 3">
    <name type="scientific">Kingella bonacorsii</name>
    <dbReference type="NCBI Taxonomy" id="2796361"/>
    <lineage>
        <taxon>Bacteria</taxon>
        <taxon>Pseudomonadati</taxon>
        <taxon>Pseudomonadota</taxon>
        <taxon>Betaproteobacteria</taxon>
        <taxon>Neisseriales</taxon>
        <taxon>Neisseriaceae</taxon>
        <taxon>Kingella</taxon>
    </lineage>
</organism>
<dbReference type="Proteomes" id="UP000614058">
    <property type="component" value="Unassembled WGS sequence"/>
</dbReference>
<feature type="compositionally biased region" description="Basic and acidic residues" evidence="1">
    <location>
        <begin position="49"/>
        <end position="64"/>
    </location>
</feature>
<evidence type="ECO:0000256" key="1">
    <source>
        <dbReference type="SAM" id="MobiDB-lite"/>
    </source>
</evidence>
<sequence>MDSNELSQAIRKIIGYPEKNNQSQEARQGKRVLGGVGEYWYNGGGSSKNGDKKGDDKKGDDKKGDKKKGGKKGDDQKDPIGDPLRRPQVGEPMPRLEGLHDCDTGQCVAVNFDPNMVKKPDGWQDPCTPPAAKKGEEVYEIPLSYWENGWSKAKLIKVVYTRNPEKIESIAQRLVSEVKFPTNVKQEPNDEPPNFPYSLSKVYYGWGMYSRKMWYGGELRADAWVPLLYQPIIADGGEPVDDGSGGKPADCAEMVATSGGFKPACENTSSYPPALQGSTTGFTLCDANGNPVDIETNGRGWKITTKDYTAIVDEEFTVQSVTDN</sequence>
<feature type="compositionally biased region" description="Basic and acidic residues" evidence="1">
    <location>
        <begin position="71"/>
        <end position="85"/>
    </location>
</feature>
<dbReference type="RefSeq" id="WP_200521596.1">
    <property type="nucleotide sequence ID" value="NZ_JAEHNZ010000001.1"/>
</dbReference>
<comment type="caution">
    <text evidence="2">The sequence shown here is derived from an EMBL/GenBank/DDBJ whole genome shotgun (WGS) entry which is preliminary data.</text>
</comment>
<reference evidence="2 3" key="1">
    <citation type="journal article" date="2021" name="Pathogens">
        <title>Isolation and Characterization of Kingella bonacorsii sp. nov., A Novel Kingella Species Detected in a Stable Periodontitis Subject.</title>
        <authorList>
            <person name="Antezack A."/>
            <person name="Boxberger M."/>
            <person name="Rolland C."/>
            <person name="Monnet-Corti V."/>
            <person name="La Scola B."/>
        </authorList>
    </citation>
    <scope>NUCLEOTIDE SEQUENCE [LARGE SCALE GENOMIC DNA]</scope>
    <source>
        <strain evidence="2 3">Marseille-Q4569</strain>
    </source>
</reference>
<gene>
    <name evidence="2" type="ORF">JDW22_02720</name>
</gene>
<protein>
    <submittedName>
        <fullName evidence="2">Uncharacterized protein</fullName>
    </submittedName>
</protein>
<name>A0ABS1BQK8_9NEIS</name>
<evidence type="ECO:0000313" key="3">
    <source>
        <dbReference type="Proteomes" id="UP000614058"/>
    </source>
</evidence>
<proteinExistence type="predicted"/>
<dbReference type="EMBL" id="JAEHNZ010000001">
    <property type="protein sequence ID" value="MBK0395529.1"/>
    <property type="molecule type" value="Genomic_DNA"/>
</dbReference>
<accession>A0ABS1BQK8</accession>
<keyword evidence="3" id="KW-1185">Reference proteome</keyword>
<feature type="region of interest" description="Disordered" evidence="1">
    <location>
        <begin position="15"/>
        <end position="98"/>
    </location>
</feature>
<evidence type="ECO:0000313" key="2">
    <source>
        <dbReference type="EMBL" id="MBK0395529.1"/>
    </source>
</evidence>
<feature type="compositionally biased region" description="Gly residues" evidence="1">
    <location>
        <begin position="32"/>
        <end position="47"/>
    </location>
</feature>